<protein>
    <recommendedName>
        <fullName evidence="2">TraG N-terminal Proteobacteria domain-containing protein</fullName>
    </recommendedName>
</protein>
<feature type="transmembrane region" description="Helical" evidence="1">
    <location>
        <begin position="379"/>
        <end position="399"/>
    </location>
</feature>
<reference evidence="4" key="1">
    <citation type="journal article" date="2019" name="Int. J. Syst. Evol. Microbiol.">
        <title>The Global Catalogue of Microorganisms (GCM) 10K type strain sequencing project: providing services to taxonomists for standard genome sequencing and annotation.</title>
        <authorList>
            <consortium name="The Broad Institute Genomics Platform"/>
            <consortium name="The Broad Institute Genome Sequencing Center for Infectious Disease"/>
            <person name="Wu L."/>
            <person name="Ma J."/>
        </authorList>
    </citation>
    <scope>NUCLEOTIDE SEQUENCE [LARGE SCALE GENOMIC DNA]</scope>
    <source>
        <strain evidence="4">CGMCC 1.10188</strain>
    </source>
</reference>
<comment type="caution">
    <text evidence="3">The sequence shown here is derived from an EMBL/GenBank/DDBJ whole genome shotgun (WGS) entry which is preliminary data.</text>
</comment>
<keyword evidence="4" id="KW-1185">Reference proteome</keyword>
<keyword evidence="1" id="KW-0472">Membrane</keyword>
<feature type="transmembrane region" description="Helical" evidence="1">
    <location>
        <begin position="93"/>
        <end position="113"/>
    </location>
</feature>
<dbReference type="RefSeq" id="WP_188582559.1">
    <property type="nucleotide sequence ID" value="NZ_BMDZ01000097.1"/>
</dbReference>
<dbReference type="InterPro" id="IPR012931">
    <property type="entry name" value="TraG_N_Proteobacteria"/>
</dbReference>
<keyword evidence="1" id="KW-1133">Transmembrane helix</keyword>
<evidence type="ECO:0000313" key="3">
    <source>
        <dbReference type="EMBL" id="GGB60790.1"/>
    </source>
</evidence>
<dbReference type="Pfam" id="PF07916">
    <property type="entry name" value="TraG_N"/>
    <property type="match status" value="1"/>
</dbReference>
<organism evidence="3 4">
    <name type="scientific">Tistrella bauzanensis</name>
    <dbReference type="NCBI Taxonomy" id="657419"/>
    <lineage>
        <taxon>Bacteria</taxon>
        <taxon>Pseudomonadati</taxon>
        <taxon>Pseudomonadota</taxon>
        <taxon>Alphaproteobacteria</taxon>
        <taxon>Geminicoccales</taxon>
        <taxon>Geminicoccaceae</taxon>
        <taxon>Tistrella</taxon>
    </lineage>
</organism>
<feature type="transmembrane region" description="Helical" evidence="1">
    <location>
        <begin position="440"/>
        <end position="464"/>
    </location>
</feature>
<sequence length="984" mass="105003">MEFDIIVLGDVDSLSDVFNALAIVFASGTMRGLVALGFLVGIILAGWQSVTTMDIGRPLFGLLSGFVLYLLAFVPTTTVTLESVRTGEVRQVANIPIGIAATGTIMSTVGLYLTRELETAFGVPGITDTGVDNPMAVLRTVALTSFNRSALGAANEPLASHSFWDDWTRYVQDCSTTMITRKVFDDGSGGKQLDELTAMADVLEAVRFDHVMYGTDAASNGATILSCREAWLELAPFTQTEFLPVYYEKRLAPLLGFNRTGSGPEAQDLVGAALESFRRLGYMEPTDPDAFVLATLLVNVFNEGAAQRYMQELHFTEATANRDAIKQRNAQWSAERSMFTNSMQFIITFVEMFAFAATLFLPFLLALGASGQRLLPKYFILYLWINLWYPTIAIIRMYSANVMAGVVTRLEEVERLPLTSMLGVIQFEGQLADQMAVTDMLMAATPMLALTLVTGGAIATSALATRMRTADHYDEARAAPALTAGTPMVASETPFTQNSFGAVARTNIGSALPEIEVGYAATRSTALQEQEALRASQGLSTSLQAATADSRSVSDSSNFTRAYGNTFLADQAQTWQAGHAIAERVAEAKGITDEKAINDATAAMIAMNAGAGLVARVAAGAATLGKSEKFFGTKAGQRLLGALDAVQGSMTGGAQNTDRIGSSVANTLAEEASRSMSSGDSVKLGEAMAYDLNSSAGRQLTSTFSASHQEAVTDSASEMRERSEALQRAEAFSSSFSTGKRMGLADLAGKVLNAPEARQALDRAVVAIGDPAQPALDDFAHDLERNPNLRGSMSGAQTETAAKLLYLQNLGRNSLSPDVQSDAVTALSGVVGQALPGVGLGTRPTVDSPAPDAPQFGAIDGDADRIRAQTNARYGGLAGAGKLRPDQVAEAADAYTSGNSPDMPRMDERFADDERRRMEAESGKLPTTDGFVQKKEAATIYQKERREQIENSGTIDRLWDKFAGDGSDEVDEIAKKSKRNIAGD</sequence>
<feature type="transmembrane region" description="Helical" evidence="1">
    <location>
        <begin position="59"/>
        <end position="81"/>
    </location>
</feature>
<name>A0ABQ1J607_9PROT</name>
<evidence type="ECO:0000313" key="4">
    <source>
        <dbReference type="Proteomes" id="UP000603352"/>
    </source>
</evidence>
<feature type="transmembrane region" description="Helical" evidence="1">
    <location>
        <begin position="345"/>
        <end position="367"/>
    </location>
</feature>
<gene>
    <name evidence="3" type="ORF">GCM10011505_46850</name>
</gene>
<keyword evidence="1" id="KW-0812">Transmembrane</keyword>
<dbReference type="EMBL" id="BMDZ01000097">
    <property type="protein sequence ID" value="GGB60790.1"/>
    <property type="molecule type" value="Genomic_DNA"/>
</dbReference>
<feature type="transmembrane region" description="Helical" evidence="1">
    <location>
        <begin position="20"/>
        <end position="47"/>
    </location>
</feature>
<feature type="domain" description="TraG N-terminal Proteobacteria" evidence="2">
    <location>
        <begin position="5"/>
        <end position="472"/>
    </location>
</feature>
<accession>A0ABQ1J607</accession>
<evidence type="ECO:0000259" key="2">
    <source>
        <dbReference type="Pfam" id="PF07916"/>
    </source>
</evidence>
<evidence type="ECO:0000256" key="1">
    <source>
        <dbReference type="SAM" id="Phobius"/>
    </source>
</evidence>
<dbReference type="Proteomes" id="UP000603352">
    <property type="component" value="Unassembled WGS sequence"/>
</dbReference>
<proteinExistence type="predicted"/>